<dbReference type="Proteomes" id="UP001162992">
    <property type="component" value="Chromosome 1"/>
</dbReference>
<comment type="caution">
    <text evidence="1">The sequence shown here is derived from an EMBL/GenBank/DDBJ whole genome shotgun (WGS) entry which is preliminary data.</text>
</comment>
<organism evidence="1 2">
    <name type="scientific">Diphasiastrum complanatum</name>
    <name type="common">Issler's clubmoss</name>
    <name type="synonym">Lycopodium complanatum</name>
    <dbReference type="NCBI Taxonomy" id="34168"/>
    <lineage>
        <taxon>Eukaryota</taxon>
        <taxon>Viridiplantae</taxon>
        <taxon>Streptophyta</taxon>
        <taxon>Embryophyta</taxon>
        <taxon>Tracheophyta</taxon>
        <taxon>Lycopodiopsida</taxon>
        <taxon>Lycopodiales</taxon>
        <taxon>Lycopodiaceae</taxon>
        <taxon>Lycopodioideae</taxon>
        <taxon>Diphasiastrum</taxon>
    </lineage>
</organism>
<dbReference type="EMBL" id="CM055092">
    <property type="protein sequence ID" value="KAJ7569330.1"/>
    <property type="molecule type" value="Genomic_DNA"/>
</dbReference>
<proteinExistence type="predicted"/>
<reference evidence="2" key="1">
    <citation type="journal article" date="2024" name="Proc. Natl. Acad. Sci. U.S.A.">
        <title>Extraordinary preservation of gene collinearity over three hundred million years revealed in homosporous lycophytes.</title>
        <authorList>
            <person name="Li C."/>
            <person name="Wickell D."/>
            <person name="Kuo L.Y."/>
            <person name="Chen X."/>
            <person name="Nie B."/>
            <person name="Liao X."/>
            <person name="Peng D."/>
            <person name="Ji J."/>
            <person name="Jenkins J."/>
            <person name="Williams M."/>
            <person name="Shu S."/>
            <person name="Plott C."/>
            <person name="Barry K."/>
            <person name="Rajasekar S."/>
            <person name="Grimwood J."/>
            <person name="Han X."/>
            <person name="Sun S."/>
            <person name="Hou Z."/>
            <person name="He W."/>
            <person name="Dai G."/>
            <person name="Sun C."/>
            <person name="Schmutz J."/>
            <person name="Leebens-Mack J.H."/>
            <person name="Li F.W."/>
            <person name="Wang L."/>
        </authorList>
    </citation>
    <scope>NUCLEOTIDE SEQUENCE [LARGE SCALE GENOMIC DNA]</scope>
    <source>
        <strain evidence="2">cv. PW_Plant_1</strain>
    </source>
</reference>
<keyword evidence="2" id="KW-1185">Reference proteome</keyword>
<name>A0ACC2ESJ0_DIPCM</name>
<evidence type="ECO:0000313" key="1">
    <source>
        <dbReference type="EMBL" id="KAJ7569330.1"/>
    </source>
</evidence>
<protein>
    <submittedName>
        <fullName evidence="1">Uncharacterized protein</fullName>
    </submittedName>
</protein>
<gene>
    <name evidence="1" type="ORF">O6H91_01G073300</name>
</gene>
<evidence type="ECO:0000313" key="2">
    <source>
        <dbReference type="Proteomes" id="UP001162992"/>
    </source>
</evidence>
<accession>A0ACC2ESJ0</accession>
<sequence>MSNGRALLAFAAAVCGVAALIIAKRMKDRSNWNHALAILEDFHRESATPLQRLQQIVNAMLVEMRKGLAAENESTMKMLITHINSLPTGDEKGVFYALDLGGTNFRVLRVQLGGKKKGIVQQDYEEKHLPSHLMTGTNTELFDYVASELANFVSEEGTRYNLPRDQTRELGVTFSFPVKQNSVASGTLINWTKGFAVTGTVGKDVVEELQAAMVRRGLKMRVAALVNDTVGTLARGRYVSGDVMIAVILGTGTNACYLERVDAIPKMKDALQRSGNMVINMEWGNFSSSFLPRTKIDDALDMDSINPGYQSFEKLVSGMYLGEIVRRLLLKLAREADFFGENVPPKLTMSFILSTPNICSLHQDDSSDLQMVAKTLEEVLEIRGTSLEVRQIVVEVCDIVARRGARLSGSGIVAILKKLRRSAIISGDAELHKARLSWQGQRTIVAVDGGLYEHYPKYREYMQAAVVELVGEQTAAQVSIEFTNDGSGIGAALLAACYSEEATP</sequence>